<reference evidence="9 10" key="1">
    <citation type="journal article" date="2013" name="ISME J.">
        <title>A metabolic model for members of the genus Tetrasphaera involved in enhanced biological phosphorus removal.</title>
        <authorList>
            <person name="Kristiansen R."/>
            <person name="Nguyen H.T.T."/>
            <person name="Saunders A.M."/>
            <person name="Nielsen J.L."/>
            <person name="Wimmer R."/>
            <person name="Le V.Q."/>
            <person name="McIlroy S.J."/>
            <person name="Petrovski S."/>
            <person name="Seviour R.J."/>
            <person name="Calteau A."/>
            <person name="Nielsen K.L."/>
            <person name="Nielsen P.H."/>
        </authorList>
    </citation>
    <scope>NUCLEOTIDE SEQUENCE [LARGE SCALE GENOMIC DNA]</scope>
    <source>
        <strain evidence="9 10">Ben 74</strain>
    </source>
</reference>
<dbReference type="EC" id="1.5.1.3" evidence="3"/>
<comment type="similarity">
    <text evidence="2 7">Belongs to the dihydrofolate reductase family.</text>
</comment>
<dbReference type="PIRSF" id="PIRSF000194">
    <property type="entry name" value="DHFR"/>
    <property type="match status" value="1"/>
</dbReference>
<evidence type="ECO:0000313" key="10">
    <source>
        <dbReference type="Proteomes" id="UP000035720"/>
    </source>
</evidence>
<evidence type="ECO:0000256" key="3">
    <source>
        <dbReference type="ARBA" id="ARBA00012856"/>
    </source>
</evidence>
<dbReference type="GO" id="GO:0005829">
    <property type="term" value="C:cytosol"/>
    <property type="evidence" value="ECO:0007669"/>
    <property type="project" value="TreeGrafter"/>
</dbReference>
<evidence type="ECO:0000256" key="2">
    <source>
        <dbReference type="ARBA" id="ARBA00009539"/>
    </source>
</evidence>
<dbReference type="OrthoDB" id="9804315at2"/>
<keyword evidence="6" id="KW-0560">Oxidoreductase</keyword>
<dbReference type="UniPathway" id="UPA00077">
    <property type="reaction ID" value="UER00158"/>
</dbReference>
<dbReference type="Gene3D" id="3.40.430.10">
    <property type="entry name" value="Dihydrofolate Reductase, subunit A"/>
    <property type="match status" value="1"/>
</dbReference>
<dbReference type="InterPro" id="IPR024072">
    <property type="entry name" value="DHFR-like_dom_sf"/>
</dbReference>
<dbReference type="EMBL" id="CAJC01000025">
    <property type="protein sequence ID" value="CCI51745.1"/>
    <property type="molecule type" value="Genomic_DNA"/>
</dbReference>
<feature type="domain" description="DHFR" evidence="8">
    <location>
        <begin position="3"/>
        <end position="141"/>
    </location>
</feature>
<keyword evidence="4" id="KW-0554">One-carbon metabolism</keyword>
<evidence type="ECO:0000256" key="1">
    <source>
        <dbReference type="ARBA" id="ARBA00004903"/>
    </source>
</evidence>
<name>A0A077M7G5_9MICO</name>
<keyword evidence="10" id="KW-1185">Reference proteome</keyword>
<dbReference type="Proteomes" id="UP000035720">
    <property type="component" value="Unassembled WGS sequence"/>
</dbReference>
<sequence>MTRVTLIAAVAENGVIGNHGQIPWRVPGELSHFKATTMGHTMIMGRKTFESIGRTLPGRRTIVMTRDPGWEHPGVDIARTFADALNLAGPVAEVFVVGGAEIYALAMPYADRMVLSEVAQSPPGDAFFGPTPGGKKSAPIT</sequence>
<dbReference type="PANTHER" id="PTHR48069:SF3">
    <property type="entry name" value="DIHYDROFOLATE REDUCTASE"/>
    <property type="match status" value="1"/>
</dbReference>
<proteinExistence type="inferred from homology"/>
<comment type="caution">
    <text evidence="9">The sequence shown here is derived from an EMBL/GenBank/DDBJ whole genome shotgun (WGS) entry which is preliminary data.</text>
</comment>
<evidence type="ECO:0000256" key="4">
    <source>
        <dbReference type="ARBA" id="ARBA00022563"/>
    </source>
</evidence>
<evidence type="ECO:0000256" key="6">
    <source>
        <dbReference type="ARBA" id="ARBA00023002"/>
    </source>
</evidence>
<dbReference type="GO" id="GO:0046654">
    <property type="term" value="P:tetrahydrofolate biosynthetic process"/>
    <property type="evidence" value="ECO:0007669"/>
    <property type="project" value="UniProtKB-UniPathway"/>
</dbReference>
<dbReference type="RefSeq" id="WP_048548090.1">
    <property type="nucleotide sequence ID" value="NZ_HF571038.1"/>
</dbReference>
<dbReference type="GO" id="GO:0046452">
    <property type="term" value="P:dihydrofolate metabolic process"/>
    <property type="evidence" value="ECO:0007669"/>
    <property type="project" value="TreeGrafter"/>
</dbReference>
<dbReference type="GO" id="GO:0046655">
    <property type="term" value="P:folic acid metabolic process"/>
    <property type="evidence" value="ECO:0007669"/>
    <property type="project" value="TreeGrafter"/>
</dbReference>
<protein>
    <recommendedName>
        <fullName evidence="3">dihydrofolate reductase</fullName>
        <ecNumber evidence="3">1.5.1.3</ecNumber>
    </recommendedName>
</protein>
<dbReference type="InterPro" id="IPR017925">
    <property type="entry name" value="DHFR_CS"/>
</dbReference>
<dbReference type="PROSITE" id="PS51330">
    <property type="entry name" value="DHFR_2"/>
    <property type="match status" value="1"/>
</dbReference>
<dbReference type="InterPro" id="IPR001796">
    <property type="entry name" value="DHFR_dom"/>
</dbReference>
<accession>A0A077M7G5</accession>
<organism evidence="9 10">
    <name type="scientific">Nostocoides jenkinsii Ben 74</name>
    <dbReference type="NCBI Taxonomy" id="1193518"/>
    <lineage>
        <taxon>Bacteria</taxon>
        <taxon>Bacillati</taxon>
        <taxon>Actinomycetota</taxon>
        <taxon>Actinomycetes</taxon>
        <taxon>Micrococcales</taxon>
        <taxon>Intrasporangiaceae</taxon>
        <taxon>Nostocoides</taxon>
    </lineage>
</organism>
<evidence type="ECO:0000313" key="9">
    <source>
        <dbReference type="EMBL" id="CCI51745.1"/>
    </source>
</evidence>
<dbReference type="AlphaFoldDB" id="A0A077M7G5"/>
<dbReference type="CDD" id="cd00209">
    <property type="entry name" value="DHFR"/>
    <property type="match status" value="1"/>
</dbReference>
<dbReference type="Pfam" id="PF00186">
    <property type="entry name" value="DHFR_1"/>
    <property type="match status" value="1"/>
</dbReference>
<gene>
    <name evidence="9" type="ORF">BN13_1200010</name>
</gene>
<dbReference type="InterPro" id="IPR012259">
    <property type="entry name" value="DHFR"/>
</dbReference>
<dbReference type="SUPFAM" id="SSF53597">
    <property type="entry name" value="Dihydrofolate reductase-like"/>
    <property type="match status" value="1"/>
</dbReference>
<dbReference type="GO" id="GO:0006730">
    <property type="term" value="P:one-carbon metabolic process"/>
    <property type="evidence" value="ECO:0007669"/>
    <property type="project" value="UniProtKB-KW"/>
</dbReference>
<dbReference type="PANTHER" id="PTHR48069">
    <property type="entry name" value="DIHYDROFOLATE REDUCTASE"/>
    <property type="match status" value="1"/>
</dbReference>
<evidence type="ECO:0000259" key="8">
    <source>
        <dbReference type="PROSITE" id="PS51330"/>
    </source>
</evidence>
<dbReference type="STRING" id="1193518.BN13_1200010"/>
<comment type="pathway">
    <text evidence="1">Cofactor biosynthesis; tetrahydrofolate biosynthesis; 5,6,7,8-tetrahydrofolate from 7,8-dihydrofolate: step 1/1.</text>
</comment>
<dbReference type="PRINTS" id="PR00070">
    <property type="entry name" value="DHFR"/>
</dbReference>
<dbReference type="GO" id="GO:0004146">
    <property type="term" value="F:dihydrofolate reductase activity"/>
    <property type="evidence" value="ECO:0007669"/>
    <property type="project" value="UniProtKB-EC"/>
</dbReference>
<dbReference type="GO" id="GO:0050661">
    <property type="term" value="F:NADP binding"/>
    <property type="evidence" value="ECO:0007669"/>
    <property type="project" value="InterPro"/>
</dbReference>
<evidence type="ECO:0000256" key="7">
    <source>
        <dbReference type="RuleBase" id="RU004474"/>
    </source>
</evidence>
<keyword evidence="5" id="KW-0521">NADP</keyword>
<dbReference type="PROSITE" id="PS00075">
    <property type="entry name" value="DHFR_1"/>
    <property type="match status" value="1"/>
</dbReference>
<evidence type="ECO:0000256" key="5">
    <source>
        <dbReference type="ARBA" id="ARBA00022857"/>
    </source>
</evidence>